<protein>
    <recommendedName>
        <fullName evidence="4">Lipoprotein</fullName>
    </recommendedName>
</protein>
<feature type="chain" id="PRO_5045930254" description="Lipoprotein" evidence="1">
    <location>
        <begin position="25"/>
        <end position="651"/>
    </location>
</feature>
<evidence type="ECO:0008006" key="4">
    <source>
        <dbReference type="Google" id="ProtNLM"/>
    </source>
</evidence>
<accession>A0ABW4XZ02</accession>
<reference evidence="3" key="1">
    <citation type="journal article" date="2019" name="Int. J. Syst. Evol. Microbiol.">
        <title>The Global Catalogue of Microorganisms (GCM) 10K type strain sequencing project: providing services to taxonomists for standard genome sequencing and annotation.</title>
        <authorList>
            <consortium name="The Broad Institute Genomics Platform"/>
            <consortium name="The Broad Institute Genome Sequencing Center for Infectious Disease"/>
            <person name="Wu L."/>
            <person name="Ma J."/>
        </authorList>
    </citation>
    <scope>NUCLEOTIDE SEQUENCE [LARGE SCALE GENOMIC DNA]</scope>
    <source>
        <strain evidence="3">JCM 3389</strain>
    </source>
</reference>
<keyword evidence="3" id="KW-1185">Reference proteome</keyword>
<dbReference type="Proteomes" id="UP001597342">
    <property type="component" value="Unassembled WGS sequence"/>
</dbReference>
<dbReference type="PROSITE" id="PS51257">
    <property type="entry name" value="PROKAR_LIPOPROTEIN"/>
    <property type="match status" value="1"/>
</dbReference>
<organism evidence="2 3">
    <name type="scientific">Flagellimonas iocasae</name>
    <dbReference type="NCBI Taxonomy" id="2055905"/>
    <lineage>
        <taxon>Bacteria</taxon>
        <taxon>Pseudomonadati</taxon>
        <taxon>Bacteroidota</taxon>
        <taxon>Flavobacteriia</taxon>
        <taxon>Flavobacteriales</taxon>
        <taxon>Flavobacteriaceae</taxon>
        <taxon>Flagellimonas</taxon>
    </lineage>
</organism>
<proteinExistence type="predicted"/>
<dbReference type="RefSeq" id="WP_379830816.1">
    <property type="nucleotide sequence ID" value="NZ_JBHUHU010000003.1"/>
</dbReference>
<feature type="signal peptide" evidence="1">
    <location>
        <begin position="1"/>
        <end position="24"/>
    </location>
</feature>
<evidence type="ECO:0000313" key="3">
    <source>
        <dbReference type="Proteomes" id="UP001597342"/>
    </source>
</evidence>
<dbReference type="EMBL" id="JBHUHU010000003">
    <property type="protein sequence ID" value="MFD2100090.1"/>
    <property type="molecule type" value="Genomic_DNA"/>
</dbReference>
<evidence type="ECO:0000313" key="2">
    <source>
        <dbReference type="EMBL" id="MFD2100090.1"/>
    </source>
</evidence>
<comment type="caution">
    <text evidence="2">The sequence shown here is derived from an EMBL/GenBank/DDBJ whole genome shotgun (WGS) entry which is preliminary data.</text>
</comment>
<name>A0ABW4XZ02_9FLAO</name>
<keyword evidence="1" id="KW-0732">Signal</keyword>
<gene>
    <name evidence="2" type="ORF">ACFSJE_09915</name>
</gene>
<sequence>MKNLFSKSPFIVLLAIFHMLQSCEAEFVETDLPVESIERKKTKISLKKLQNPYEIQTFRNAYQRILDSVRTGTFKTGKAYEQDKSVNRNAEDIKPNYLYIKFSPETDEQEHILQQHPKIVFVDYPFEYENGEHFHQQNPMKEGERLAFYASIPIDEKFPKHIPHTVLQEMYIPEEDEAYNNVTAPNKETLRGFVDDKVDFMNHVIEQAYTDTDNEDLLPEPPLNKEKNGCETCFLGINLRRKWRPSGKVQIYDDNMGTSTYTVTECTTSYTYDYSPCYNGDYSNCPRRIERRNCKNVTKSRQGSYVPIDGANILIRDTWTLDRAIADAQGNFKHKEVRAKVRYVIKWDRFEFSIRDNSGLTQAEDRGPQLYNQPWNLKITGGRMKYRGQIFQAAMHFYYHNIGGLTRPPTNGFWKKQMKITAKEKSGTSFHSPEQGTAGAVLGFFKGGPIGAALGRALTSTIRISAYGRSSEVVYGKTIHELAHAAHWRFDRNSYDALVADAWVEPFLGGNFNNPSTQNRDARRTLETWATGVEVYLTRMRYRRLGPSDYEYRLTNPKDKNSGNYQTEPINAGGDERFYTSAVWDMVDNFNQRIDFGKNDNNLPNDEVYGFTMSQLESKMKGAKSWGEFSNNIQHLGRQQNKVEELFTNWN</sequence>
<evidence type="ECO:0000256" key="1">
    <source>
        <dbReference type="SAM" id="SignalP"/>
    </source>
</evidence>